<dbReference type="EMBL" id="GBXM01032232">
    <property type="protein sequence ID" value="JAH76345.1"/>
    <property type="molecule type" value="Transcribed_RNA"/>
</dbReference>
<reference evidence="1" key="2">
    <citation type="journal article" date="2015" name="Fish Shellfish Immunol.">
        <title>Early steps in the European eel (Anguilla anguilla)-Vibrio vulnificus interaction in the gills: Role of the RtxA13 toxin.</title>
        <authorList>
            <person name="Callol A."/>
            <person name="Pajuelo D."/>
            <person name="Ebbesson L."/>
            <person name="Teles M."/>
            <person name="MacKenzie S."/>
            <person name="Amaro C."/>
        </authorList>
    </citation>
    <scope>NUCLEOTIDE SEQUENCE</scope>
</reference>
<proteinExistence type="predicted"/>
<protein>
    <submittedName>
        <fullName evidence="1">Uncharacterized protein</fullName>
    </submittedName>
</protein>
<accession>A0A0E9VFZ6</accession>
<dbReference type="AlphaFoldDB" id="A0A0E9VFZ6"/>
<evidence type="ECO:0000313" key="1">
    <source>
        <dbReference type="EMBL" id="JAH76345.1"/>
    </source>
</evidence>
<organism evidence="1">
    <name type="scientific">Anguilla anguilla</name>
    <name type="common">European freshwater eel</name>
    <name type="synonym">Muraena anguilla</name>
    <dbReference type="NCBI Taxonomy" id="7936"/>
    <lineage>
        <taxon>Eukaryota</taxon>
        <taxon>Metazoa</taxon>
        <taxon>Chordata</taxon>
        <taxon>Craniata</taxon>
        <taxon>Vertebrata</taxon>
        <taxon>Euteleostomi</taxon>
        <taxon>Actinopterygii</taxon>
        <taxon>Neopterygii</taxon>
        <taxon>Teleostei</taxon>
        <taxon>Anguilliformes</taxon>
        <taxon>Anguillidae</taxon>
        <taxon>Anguilla</taxon>
    </lineage>
</organism>
<sequence length="18" mass="1976">MFCSPNDSAAWLESAHIP</sequence>
<reference evidence="1" key="1">
    <citation type="submission" date="2014-11" db="EMBL/GenBank/DDBJ databases">
        <authorList>
            <person name="Amaro Gonzalez C."/>
        </authorList>
    </citation>
    <scope>NUCLEOTIDE SEQUENCE</scope>
</reference>
<name>A0A0E9VFZ6_ANGAN</name>